<keyword evidence="6" id="KW-0808">Transferase</keyword>
<accession>A0A0D8FTX8</accession>
<name>A0A0D8FTX8_9ACTN</name>
<dbReference type="EMBL" id="JXUW01000012">
    <property type="protein sequence ID" value="KJE76720.1"/>
    <property type="molecule type" value="Genomic_DNA"/>
</dbReference>
<dbReference type="InterPro" id="IPR045229">
    <property type="entry name" value="TPP_enz"/>
</dbReference>
<dbReference type="GO" id="GO:0050660">
    <property type="term" value="F:flavin adenine dinucleotide binding"/>
    <property type="evidence" value="ECO:0007669"/>
    <property type="project" value="TreeGrafter"/>
</dbReference>
<dbReference type="Gene3D" id="3.40.50.970">
    <property type="match status" value="2"/>
</dbReference>
<comment type="caution">
    <text evidence="6">The sequence shown here is derived from an EMBL/GenBank/DDBJ whole genome shotgun (WGS) entry which is preliminary data.</text>
</comment>
<sequence>MSDLAAITGAQHLVASLVDLGVEYVFTNPGTTELELVQALEANEDLTPVLVTQELVATAAADGFARFRGLGVALLHLGPGFSNGAAFVHDARRAGTPMLVIVGEHPDTHLAVDAALNTDLAAIMAPFCVEVLVVDDPATVAQTTRRAGELARLHRGPVGLIAPQNVMAAHVCRDELGRDEPGSNESGREESVQAVAVASSQVVGASVAQSSRLLDQAVRLETSSTAEASGPTKDEVGHDPLLLLGSTALSGASQLLAARIASHIGARLYAEVFPAVMERGSHLPPISRIPYFPDQARAMIGTPSMVILIGTSEPLAYFAQEEMAPQLIPAETKIVTLVASGGPAEIGLRRWAKRLGVDADLDDGGVVGGTHSEDTASEETYPEETMTTTSNDDPLTAESVGRLFAHYQLSGDVVVDEGRTSSGPAVLHGMSAPPHWYVGHPGGAIGGGLGLALGAAVATRRRVRALIADGGSLYAPQALWTIAHLGLDVGVVVVANQGYRILRMEMKARGIEPISRDLTQIEHPRVDFIALAQAFGVAGYRANTVGELASILEAGGEQHRPFLVVAELADPS</sequence>
<dbReference type="PATRIC" id="fig|1121877.4.peg.1665"/>
<dbReference type="InterPro" id="IPR029061">
    <property type="entry name" value="THDP-binding"/>
</dbReference>
<dbReference type="GeneID" id="78372693"/>
<organism evidence="6 7">
    <name type="scientific">Ferrimicrobium acidiphilum DSM 19497</name>
    <dbReference type="NCBI Taxonomy" id="1121877"/>
    <lineage>
        <taxon>Bacteria</taxon>
        <taxon>Bacillati</taxon>
        <taxon>Actinomycetota</taxon>
        <taxon>Acidimicrobiia</taxon>
        <taxon>Acidimicrobiales</taxon>
        <taxon>Acidimicrobiaceae</taxon>
        <taxon>Ferrimicrobium</taxon>
    </lineage>
</organism>
<keyword evidence="2" id="KW-0786">Thiamine pyrophosphate</keyword>
<gene>
    <name evidence="6" type="primary">ilvX2</name>
    <name evidence="6" type="ORF">FEAC_15070</name>
</gene>
<dbReference type="RefSeq" id="WP_035389156.1">
    <property type="nucleotide sequence ID" value="NZ_JQKF01000010.1"/>
</dbReference>
<dbReference type="GO" id="GO:0000287">
    <property type="term" value="F:magnesium ion binding"/>
    <property type="evidence" value="ECO:0007669"/>
    <property type="project" value="UniProtKB-ARBA"/>
</dbReference>
<dbReference type="CDD" id="cd07035">
    <property type="entry name" value="TPP_PYR_POX_like"/>
    <property type="match status" value="1"/>
</dbReference>
<keyword evidence="7" id="KW-1185">Reference proteome</keyword>
<dbReference type="GO" id="GO:0030976">
    <property type="term" value="F:thiamine pyrophosphate binding"/>
    <property type="evidence" value="ECO:0007669"/>
    <property type="project" value="InterPro"/>
</dbReference>
<evidence type="ECO:0000256" key="2">
    <source>
        <dbReference type="ARBA" id="ARBA00023052"/>
    </source>
</evidence>
<feature type="region of interest" description="Disordered" evidence="3">
    <location>
        <begin position="364"/>
        <end position="394"/>
    </location>
</feature>
<comment type="similarity">
    <text evidence="1">Belongs to the TPP enzyme family.</text>
</comment>
<evidence type="ECO:0000313" key="7">
    <source>
        <dbReference type="Proteomes" id="UP000032336"/>
    </source>
</evidence>
<dbReference type="AlphaFoldDB" id="A0A0D8FTX8"/>
<dbReference type="PANTHER" id="PTHR18968:SF86">
    <property type="entry name" value="ACETOLACTATE SYNTHASE LARGE SUBUNIT ILVX-RELATED"/>
    <property type="match status" value="1"/>
</dbReference>
<dbReference type="OrthoDB" id="2443624at2"/>
<dbReference type="InterPro" id="IPR012001">
    <property type="entry name" value="Thiamin_PyroP_enz_TPP-bd_dom"/>
</dbReference>
<reference evidence="6 7" key="1">
    <citation type="submission" date="2015-01" db="EMBL/GenBank/DDBJ databases">
        <title>Draft genome of the acidophilic iron oxidizer Ferrimicrobium acidiphilum strain T23.</title>
        <authorList>
            <person name="Poehlein A."/>
            <person name="Eisen S."/>
            <person name="Schloemann M."/>
            <person name="Johnson B.D."/>
            <person name="Daniel R."/>
            <person name="Muehling M."/>
        </authorList>
    </citation>
    <scope>NUCLEOTIDE SEQUENCE [LARGE SCALE GENOMIC DNA]</scope>
    <source>
        <strain evidence="6 7">T23</strain>
    </source>
</reference>
<dbReference type="STRING" id="1121877.FEAC_15070"/>
<dbReference type="InterPro" id="IPR011766">
    <property type="entry name" value="TPP_enzyme_TPP-bd"/>
</dbReference>
<feature type="domain" description="Thiamine pyrophosphate enzyme N-terminal TPP-binding" evidence="5">
    <location>
        <begin position="8"/>
        <end position="111"/>
    </location>
</feature>
<evidence type="ECO:0000313" key="6">
    <source>
        <dbReference type="EMBL" id="KJE76720.1"/>
    </source>
</evidence>
<evidence type="ECO:0000259" key="5">
    <source>
        <dbReference type="Pfam" id="PF02776"/>
    </source>
</evidence>
<dbReference type="Pfam" id="PF02776">
    <property type="entry name" value="TPP_enzyme_N"/>
    <property type="match status" value="1"/>
</dbReference>
<evidence type="ECO:0000259" key="4">
    <source>
        <dbReference type="Pfam" id="PF02775"/>
    </source>
</evidence>
<dbReference type="PANTHER" id="PTHR18968">
    <property type="entry name" value="THIAMINE PYROPHOSPHATE ENZYMES"/>
    <property type="match status" value="1"/>
</dbReference>
<evidence type="ECO:0000256" key="3">
    <source>
        <dbReference type="SAM" id="MobiDB-lite"/>
    </source>
</evidence>
<dbReference type="EC" id="2.2.1.6" evidence="6"/>
<protein>
    <submittedName>
        <fullName evidence="6">Putative acetolactate synthase large subunit IlvX</fullName>
        <ecNumber evidence="6">2.2.1.6</ecNumber>
    </submittedName>
</protein>
<evidence type="ECO:0000256" key="1">
    <source>
        <dbReference type="ARBA" id="ARBA00007812"/>
    </source>
</evidence>
<feature type="domain" description="Thiamine pyrophosphate enzyme TPP-binding" evidence="4">
    <location>
        <begin position="429"/>
        <end position="565"/>
    </location>
</feature>
<dbReference type="eggNOG" id="COG0028">
    <property type="taxonomic scope" value="Bacteria"/>
</dbReference>
<dbReference type="SUPFAM" id="SSF52518">
    <property type="entry name" value="Thiamin diphosphate-binding fold (THDP-binding)"/>
    <property type="match status" value="2"/>
</dbReference>
<dbReference type="Proteomes" id="UP000032336">
    <property type="component" value="Unassembled WGS sequence"/>
</dbReference>
<proteinExistence type="inferred from homology"/>
<dbReference type="GO" id="GO:0003984">
    <property type="term" value="F:acetolactate synthase activity"/>
    <property type="evidence" value="ECO:0007669"/>
    <property type="project" value="UniProtKB-EC"/>
</dbReference>
<dbReference type="Pfam" id="PF02775">
    <property type="entry name" value="TPP_enzyme_C"/>
    <property type="match status" value="1"/>
</dbReference>